<dbReference type="PROSITE" id="PS50937">
    <property type="entry name" value="HTH_MERR_2"/>
    <property type="match status" value="1"/>
</dbReference>
<reference evidence="5 6" key="1">
    <citation type="submission" date="2020-08" db="EMBL/GenBank/DDBJ databases">
        <authorList>
            <person name="Kim C.M."/>
        </authorList>
    </citation>
    <scope>NUCLEOTIDE SEQUENCE [LARGE SCALE GENOMIC DNA]</scope>
    <source>
        <strain evidence="5 6">UL070</strain>
    </source>
</reference>
<keyword evidence="2" id="KW-0238">DNA-binding</keyword>
<dbReference type="PANTHER" id="PTHR30204">
    <property type="entry name" value="REDOX-CYCLING DRUG-SENSING TRANSCRIPTIONAL ACTIVATOR SOXR"/>
    <property type="match status" value="1"/>
</dbReference>
<proteinExistence type="predicted"/>
<dbReference type="InterPro" id="IPR036594">
    <property type="entry name" value="Meth_synthase_dom"/>
</dbReference>
<dbReference type="CDD" id="cd01104">
    <property type="entry name" value="HTH_MlrA-CarA"/>
    <property type="match status" value="1"/>
</dbReference>
<organism evidence="5 6">
    <name type="scientific">Aquipseudomonas ullengensis</name>
    <dbReference type="NCBI Taxonomy" id="2759166"/>
    <lineage>
        <taxon>Bacteria</taxon>
        <taxon>Pseudomonadati</taxon>
        <taxon>Pseudomonadota</taxon>
        <taxon>Gammaproteobacteria</taxon>
        <taxon>Pseudomonadales</taxon>
        <taxon>Pseudomonadaceae</taxon>
        <taxon>Aquipseudomonas</taxon>
    </lineage>
</organism>
<dbReference type="Gene3D" id="1.10.1660.10">
    <property type="match status" value="1"/>
</dbReference>
<accession>A0A7W4LK08</accession>
<dbReference type="Gene3D" id="1.10.1240.10">
    <property type="entry name" value="Methionine synthase domain"/>
    <property type="match status" value="1"/>
</dbReference>
<evidence type="ECO:0000313" key="6">
    <source>
        <dbReference type="Proteomes" id="UP000542720"/>
    </source>
</evidence>
<dbReference type="GO" id="GO:0003700">
    <property type="term" value="F:DNA-binding transcription factor activity"/>
    <property type="evidence" value="ECO:0007669"/>
    <property type="project" value="InterPro"/>
</dbReference>
<evidence type="ECO:0000256" key="2">
    <source>
        <dbReference type="ARBA" id="ARBA00023125"/>
    </source>
</evidence>
<keyword evidence="3" id="KW-0804">Transcription</keyword>
<dbReference type="RefSeq" id="WP_183088110.1">
    <property type="nucleotide sequence ID" value="NZ_JACJUD010000002.1"/>
</dbReference>
<protein>
    <submittedName>
        <fullName evidence="5">MerR family transcriptional regulator</fullName>
    </submittedName>
</protein>
<name>A0A7W4LK08_9GAMM</name>
<dbReference type="Pfam" id="PF13411">
    <property type="entry name" value="MerR_1"/>
    <property type="match status" value="1"/>
</dbReference>
<dbReference type="GO" id="GO:0003677">
    <property type="term" value="F:DNA binding"/>
    <property type="evidence" value="ECO:0007669"/>
    <property type="project" value="UniProtKB-KW"/>
</dbReference>
<evidence type="ECO:0000256" key="3">
    <source>
        <dbReference type="ARBA" id="ARBA00023163"/>
    </source>
</evidence>
<dbReference type="InterPro" id="IPR047057">
    <property type="entry name" value="MerR_fam"/>
</dbReference>
<keyword evidence="6" id="KW-1185">Reference proteome</keyword>
<keyword evidence="1" id="KW-0805">Transcription regulation</keyword>
<comment type="caution">
    <text evidence="5">The sequence shown here is derived from an EMBL/GenBank/DDBJ whole genome shotgun (WGS) entry which is preliminary data.</text>
</comment>
<dbReference type="InterPro" id="IPR009061">
    <property type="entry name" value="DNA-bd_dom_put_sf"/>
</dbReference>
<gene>
    <name evidence="5" type="ORF">H3H51_05840</name>
</gene>
<evidence type="ECO:0000259" key="4">
    <source>
        <dbReference type="PROSITE" id="PS50937"/>
    </source>
</evidence>
<dbReference type="SMART" id="SM00422">
    <property type="entry name" value="HTH_MERR"/>
    <property type="match status" value="1"/>
</dbReference>
<dbReference type="EMBL" id="JACJUD010000002">
    <property type="protein sequence ID" value="MBB2494533.1"/>
    <property type="molecule type" value="Genomic_DNA"/>
</dbReference>
<dbReference type="SUPFAM" id="SSF46955">
    <property type="entry name" value="Putative DNA-binding domain"/>
    <property type="match status" value="1"/>
</dbReference>
<evidence type="ECO:0000313" key="5">
    <source>
        <dbReference type="EMBL" id="MBB2494533.1"/>
    </source>
</evidence>
<dbReference type="Proteomes" id="UP000542720">
    <property type="component" value="Unassembled WGS sequence"/>
</dbReference>
<dbReference type="PANTHER" id="PTHR30204:SF67">
    <property type="entry name" value="HTH-TYPE TRANSCRIPTIONAL REGULATOR MLRA-RELATED"/>
    <property type="match status" value="1"/>
</dbReference>
<dbReference type="InterPro" id="IPR000551">
    <property type="entry name" value="MerR-type_HTH_dom"/>
</dbReference>
<evidence type="ECO:0000256" key="1">
    <source>
        <dbReference type="ARBA" id="ARBA00023015"/>
    </source>
</evidence>
<sequence length="315" mass="35258">MNAPDDYQQALAQGYLPIREVARSTGVNPVTLRAWERRYGLIVPHRTPKGHRLYSADNVERIQAVLAWLARGVAVSQVKELLEQRTPTASVGSNLWQEQRQALLHSIAQQAERQLDEQFNRALALYPPRTLCQQLLLPLLAELDQRWHGAPFGAQLERVFWHSWLRSKLGARLYHNNRQQAGAALLLVNLSDLPLEPNLWLSAWLASSAECSVEVLDWPVPAAELLLAVEHSAPRALLLYAGQALDNAQLRRELPRLHSACNVPVLLVGHATQIHADELHTLPGLHLARDPLDAEQLLQRLGLLGEPQKDTPCAN</sequence>
<dbReference type="AlphaFoldDB" id="A0A7W4LK08"/>
<feature type="domain" description="HTH merR-type" evidence="4">
    <location>
        <begin position="15"/>
        <end position="84"/>
    </location>
</feature>